<accession>A0A2G8S3I4</accession>
<organism evidence="1 2">
    <name type="scientific">Ganoderma sinense ZZ0214-1</name>
    <dbReference type="NCBI Taxonomy" id="1077348"/>
    <lineage>
        <taxon>Eukaryota</taxon>
        <taxon>Fungi</taxon>
        <taxon>Dikarya</taxon>
        <taxon>Basidiomycota</taxon>
        <taxon>Agaricomycotina</taxon>
        <taxon>Agaricomycetes</taxon>
        <taxon>Polyporales</taxon>
        <taxon>Polyporaceae</taxon>
        <taxon>Ganoderma</taxon>
    </lineage>
</organism>
<evidence type="ECO:0000313" key="1">
    <source>
        <dbReference type="EMBL" id="PIL28332.1"/>
    </source>
</evidence>
<reference evidence="1 2" key="1">
    <citation type="journal article" date="2015" name="Sci. Rep.">
        <title>Chromosome-level genome map provides insights into diverse defense mechanisms in the medicinal fungus Ganoderma sinense.</title>
        <authorList>
            <person name="Zhu Y."/>
            <person name="Xu J."/>
            <person name="Sun C."/>
            <person name="Zhou S."/>
            <person name="Xu H."/>
            <person name="Nelson D.R."/>
            <person name="Qian J."/>
            <person name="Song J."/>
            <person name="Luo H."/>
            <person name="Xiang L."/>
            <person name="Li Y."/>
            <person name="Xu Z."/>
            <person name="Ji A."/>
            <person name="Wang L."/>
            <person name="Lu S."/>
            <person name="Hayward A."/>
            <person name="Sun W."/>
            <person name="Li X."/>
            <person name="Schwartz D.C."/>
            <person name="Wang Y."/>
            <person name="Chen S."/>
        </authorList>
    </citation>
    <scope>NUCLEOTIDE SEQUENCE [LARGE SCALE GENOMIC DNA]</scope>
    <source>
        <strain evidence="1 2">ZZ0214-1</strain>
    </source>
</reference>
<proteinExistence type="predicted"/>
<dbReference type="EMBL" id="AYKW01000024">
    <property type="protein sequence ID" value="PIL28332.1"/>
    <property type="molecule type" value="Genomic_DNA"/>
</dbReference>
<dbReference type="AlphaFoldDB" id="A0A2G8S3I4"/>
<dbReference type="OrthoDB" id="2799179at2759"/>
<comment type="caution">
    <text evidence="1">The sequence shown here is derived from an EMBL/GenBank/DDBJ whole genome shotgun (WGS) entry which is preliminary data.</text>
</comment>
<protein>
    <recommendedName>
        <fullName evidence="3">F-box domain-containing protein</fullName>
    </recommendedName>
</protein>
<gene>
    <name evidence="1" type="ORF">GSI_09483</name>
</gene>
<sequence length="406" mass="46152">MPLLRSVHLKACTLDIHGIGWDSIAAILSAPQFRSFTLGTYLLSPREAPSDRTCADTLAPITTFRFEQRDLHASLLDYPAQQNTLAFVLLRLRHSLESLHLPSEVAPVAVLSQTQWPRLRELFLTGEFDRSVGYPTPLASLFSGMSGLRILNLTLALRRGVSRKRLMLWPEGYESRLPWPDLESLTLSYPDPEDRIFVHLPPSLRHLSLRCTPHHCLHLWEQFDYRRYDSPILYSSEMLEILTKISAPLLDHLQLEYLVDSAEDDLLRCIVDKFPNIGFLEIQRFQTSLHESVPVATVAQRLSDLTCLRTLRAHLQPAAPIPYRSTPRTIEGPAAIKRYYAERVAALYPVATVLGSILPQPGIRLWLLQREDSGATWRLFRKQDVAQGAQIEIDPGVAARIKVRDF</sequence>
<name>A0A2G8S3I4_9APHY</name>
<evidence type="ECO:0000313" key="2">
    <source>
        <dbReference type="Proteomes" id="UP000230002"/>
    </source>
</evidence>
<keyword evidence="2" id="KW-1185">Reference proteome</keyword>
<dbReference type="Proteomes" id="UP000230002">
    <property type="component" value="Unassembled WGS sequence"/>
</dbReference>
<evidence type="ECO:0008006" key="3">
    <source>
        <dbReference type="Google" id="ProtNLM"/>
    </source>
</evidence>